<dbReference type="PANTHER" id="PTHR43022:SF1">
    <property type="entry name" value="PROTEIN SMF"/>
    <property type="match status" value="1"/>
</dbReference>
<evidence type="ECO:0000259" key="2">
    <source>
        <dbReference type="Pfam" id="PF02481"/>
    </source>
</evidence>
<dbReference type="GO" id="GO:0009294">
    <property type="term" value="P:DNA-mediated transformation"/>
    <property type="evidence" value="ECO:0007669"/>
    <property type="project" value="InterPro"/>
</dbReference>
<dbReference type="InterPro" id="IPR003488">
    <property type="entry name" value="DprA"/>
</dbReference>
<protein>
    <submittedName>
        <fullName evidence="4">Rossmann fold nucleotide-binding protein Smf possibly involved in DNA uptake</fullName>
    </submittedName>
</protein>
<evidence type="ECO:0000259" key="3">
    <source>
        <dbReference type="Pfam" id="PF17782"/>
    </source>
</evidence>
<dbReference type="NCBIfam" id="TIGR00732">
    <property type="entry name" value="dprA"/>
    <property type="match status" value="1"/>
</dbReference>
<evidence type="ECO:0000256" key="1">
    <source>
        <dbReference type="ARBA" id="ARBA00006525"/>
    </source>
</evidence>
<evidence type="ECO:0000313" key="4">
    <source>
        <dbReference type="EMBL" id="VAW70044.1"/>
    </source>
</evidence>
<name>A0A3B0YM90_9ZZZZ</name>
<dbReference type="Gene3D" id="1.10.10.10">
    <property type="entry name" value="Winged helix-like DNA-binding domain superfamily/Winged helix DNA-binding domain"/>
    <property type="match status" value="1"/>
</dbReference>
<dbReference type="SUPFAM" id="SSF102405">
    <property type="entry name" value="MCP/YpsA-like"/>
    <property type="match status" value="1"/>
</dbReference>
<proteinExistence type="inferred from homology"/>
<dbReference type="InterPro" id="IPR041614">
    <property type="entry name" value="DprA_WH"/>
</dbReference>
<dbReference type="InterPro" id="IPR057666">
    <property type="entry name" value="DrpA_SLOG"/>
</dbReference>
<accession>A0A3B0YM90</accession>
<sequence>MDEQQSRLRLIRCNLAPQTVFKLLEQFSDAQGVLSASPHQLQALELTPTQIKRLQTHDAAEISRDLAWLDNPHHGILFYDDPRYPQQLLQIYDPPYALFYIGDVDYLQQPQLAMVGSRTPTAAGRKIAEDFAQHLSDAGLTITSGLAHGIDTASHLGALRGIAGSVAVVANGLHTIYPKANTQLAEAISQNGCIVSESAVGIAPQKHLFPRRNRIISGLSMATLVTEAAINSGSLITTRHAIEQGKEVFAIPGSIHNPLAKGCHQLIKSGAKLAENAQDILEELFMLVNSSSISHTSDPGDKLKPLTGAVQNTATSAKPGPQMPDIAHKAHDTSYQTLLKQMEFEPVSIDELVQRCQLKVSEISSMLLILELQGEVISQNGLYSRTADDRVS</sequence>
<dbReference type="PANTHER" id="PTHR43022">
    <property type="entry name" value="PROTEIN SMF"/>
    <property type="match status" value="1"/>
</dbReference>
<gene>
    <name evidence="4" type="ORF">MNBD_GAMMA10-1066</name>
</gene>
<organism evidence="4">
    <name type="scientific">hydrothermal vent metagenome</name>
    <dbReference type="NCBI Taxonomy" id="652676"/>
    <lineage>
        <taxon>unclassified sequences</taxon>
        <taxon>metagenomes</taxon>
        <taxon>ecological metagenomes</taxon>
    </lineage>
</organism>
<feature type="domain" description="DprA winged helix" evidence="3">
    <location>
        <begin position="330"/>
        <end position="380"/>
    </location>
</feature>
<comment type="similarity">
    <text evidence="1">Belongs to the DprA/Smf family.</text>
</comment>
<dbReference type="Gene3D" id="3.40.50.450">
    <property type="match status" value="1"/>
</dbReference>
<dbReference type="Pfam" id="PF02481">
    <property type="entry name" value="DNA_processg_A"/>
    <property type="match status" value="1"/>
</dbReference>
<feature type="domain" description="Smf/DprA SLOG" evidence="2">
    <location>
        <begin position="76"/>
        <end position="284"/>
    </location>
</feature>
<dbReference type="InterPro" id="IPR036388">
    <property type="entry name" value="WH-like_DNA-bd_sf"/>
</dbReference>
<dbReference type="AlphaFoldDB" id="A0A3B0YM90"/>
<dbReference type="EMBL" id="UOFJ01000486">
    <property type="protein sequence ID" value="VAW70044.1"/>
    <property type="molecule type" value="Genomic_DNA"/>
</dbReference>
<dbReference type="Pfam" id="PF17782">
    <property type="entry name" value="WHD_DprA"/>
    <property type="match status" value="1"/>
</dbReference>
<reference evidence="4" key="1">
    <citation type="submission" date="2018-06" db="EMBL/GenBank/DDBJ databases">
        <authorList>
            <person name="Zhirakovskaya E."/>
        </authorList>
    </citation>
    <scope>NUCLEOTIDE SEQUENCE</scope>
</reference>